<reference evidence="2" key="1">
    <citation type="submission" date="2023-02" db="EMBL/GenBank/DDBJ databases">
        <authorList>
            <person name="Palmer J.M."/>
        </authorList>
    </citation>
    <scope>NUCLEOTIDE SEQUENCE</scope>
    <source>
        <strain evidence="2">FW57</strain>
    </source>
</reference>
<dbReference type="Proteomes" id="UP001197093">
    <property type="component" value="Unassembled WGS sequence"/>
</dbReference>
<feature type="region of interest" description="Disordered" evidence="1">
    <location>
        <begin position="895"/>
        <end position="925"/>
    </location>
</feature>
<dbReference type="EMBL" id="JAHCVI010000003">
    <property type="protein sequence ID" value="KAG7287957.1"/>
    <property type="molecule type" value="Genomic_DNA"/>
</dbReference>
<dbReference type="AlphaFoldDB" id="A0AAD4HXG5"/>
<evidence type="ECO:0000313" key="3">
    <source>
        <dbReference type="Proteomes" id="UP001197093"/>
    </source>
</evidence>
<accession>A0AAD4HXG5</accession>
<feature type="compositionally biased region" description="Basic and acidic residues" evidence="1">
    <location>
        <begin position="901"/>
        <end position="917"/>
    </location>
</feature>
<organism evidence="2 3">
    <name type="scientific">Staphylotrichum longicolle</name>
    <dbReference type="NCBI Taxonomy" id="669026"/>
    <lineage>
        <taxon>Eukaryota</taxon>
        <taxon>Fungi</taxon>
        <taxon>Dikarya</taxon>
        <taxon>Ascomycota</taxon>
        <taxon>Pezizomycotina</taxon>
        <taxon>Sordariomycetes</taxon>
        <taxon>Sordariomycetidae</taxon>
        <taxon>Sordariales</taxon>
        <taxon>Chaetomiaceae</taxon>
        <taxon>Staphylotrichum</taxon>
    </lineage>
</organism>
<name>A0AAD4HXG5_9PEZI</name>
<protein>
    <submittedName>
        <fullName evidence="2">Uncharacterized protein</fullName>
    </submittedName>
</protein>
<evidence type="ECO:0000256" key="1">
    <source>
        <dbReference type="SAM" id="MobiDB-lite"/>
    </source>
</evidence>
<proteinExistence type="predicted"/>
<evidence type="ECO:0000313" key="2">
    <source>
        <dbReference type="EMBL" id="KAG7287957.1"/>
    </source>
</evidence>
<comment type="caution">
    <text evidence="2">The sequence shown here is derived from an EMBL/GenBank/DDBJ whole genome shotgun (WGS) entry which is preliminary data.</text>
</comment>
<sequence>MSSSLPVPSKAALTALRGLVVGTSCTLAIIAEDRRRKINNAVRVIENGERIRSAKGYRPGGAALALAMEEEALWDPGFSLTFHQQHANTASALSFTRDPKNEGGILGRQVGVENVAEAPLLESTKDEETVVFEQPDVTNTKNPKSSTQPAQASQHPRSAKPLKLQPIRQPPKLATARKRTGPSWLWTNGEVIKSYAFPSGSEIADKVHKVCETKDPRQVTVALRTVLEAIDRKFAPDNQNQTWIEATALLCRTCQELGLVDDAAKLLYRVINSGEIEETAYLNHRPFALIESLLARTELNEQSQDAYTANVDTAINLFVPNFTVRPTAVDAEVCRLGRKVLEACFEANRLRRIFGVYRRCNLVAGKNSKASVHAIGDMVVDSVELAHNHRPEDVLKTLHSVCSNLGDTKLNPKWVIKLFVSHWKKHGNFGEIEAMFEQLQTPRLRDAVFRSDNIYRIMIELALEAGEEAKADSYFLAAIAQNPALASDARLLGVIARFHAADGDWEAVRADFEAMNQRGRPSDKAYGQVFVPVLKAYAETHTVRETEAFLKSYRDELKVPLCSYMVTLMAKQYAAIRDVGSLIDWLDYCRRANFPVDAAFTNSILVRCRRQWKFPFRELRTLFRKLQALNPAFVDKHTEQVMADAALSDSKHGGKAAKGRLLSLRVDINKAPYQGKLAQVDDVILAMKEALACKCPRRALWIYKRALHLNMPYSQQTLRLAVQAQLTADPRGYDAAYELLRSAESKGADINHATNYLLAKQLDTITSSPRNPADTTDTIEATLAQYHKAGVRLTETALNRAALTCLGAGHFRGAVAYALQAANARGPSSSSSSSLQKSGPCFNLHNFRILLAAYAELVDVDGLRDTISRALASYYREDGACRTALRYARARVMHSRARPVSPEERTRARAVVDEGWRRSSRRGGS</sequence>
<gene>
    <name evidence="2" type="ORF">NEMBOFW57_007476</name>
</gene>
<feature type="compositionally biased region" description="Polar residues" evidence="1">
    <location>
        <begin position="136"/>
        <end position="156"/>
    </location>
</feature>
<feature type="region of interest" description="Disordered" evidence="1">
    <location>
        <begin position="123"/>
        <end position="179"/>
    </location>
</feature>
<keyword evidence="3" id="KW-1185">Reference proteome</keyword>